<dbReference type="Proteomes" id="UP001273768">
    <property type="component" value="Unassembled WGS sequence"/>
</dbReference>
<evidence type="ECO:0000313" key="3">
    <source>
        <dbReference type="EMBL" id="MDV4342194.1"/>
    </source>
</evidence>
<evidence type="ECO:0008006" key="5">
    <source>
        <dbReference type="Google" id="ProtNLM"/>
    </source>
</evidence>
<name>A0ABU3Z0T5_9EURY</name>
<reference evidence="3 4" key="1">
    <citation type="submission" date="2020-05" db="EMBL/GenBank/DDBJ databases">
        <title>Isolation and characterization of methanoarchaea from a cold seep at offshore SW Taiwan.</title>
        <authorList>
            <person name="Chen Y.-W."/>
            <person name="Chen S.-C."/>
            <person name="Lai M.-C."/>
        </authorList>
    </citation>
    <scope>NUCLEOTIDE SEQUENCE [LARGE SCALE GENOMIC DNA]</scope>
    <source>
        <strain evidence="3 4">YWC-01</strain>
    </source>
</reference>
<accession>A0ABU3Z0T5</accession>
<feature type="compositionally biased region" description="Low complexity" evidence="1">
    <location>
        <begin position="312"/>
        <end position="321"/>
    </location>
</feature>
<feature type="compositionally biased region" description="Gly residues" evidence="1">
    <location>
        <begin position="121"/>
        <end position="139"/>
    </location>
</feature>
<feature type="transmembrane region" description="Helical" evidence="2">
    <location>
        <begin position="331"/>
        <end position="352"/>
    </location>
</feature>
<dbReference type="RefSeq" id="WP_300182347.1">
    <property type="nucleotide sequence ID" value="NZ_JABFFQ010000001.1"/>
</dbReference>
<feature type="region of interest" description="Disordered" evidence="1">
    <location>
        <begin position="116"/>
        <end position="168"/>
    </location>
</feature>
<organism evidence="3 4">
    <name type="scientific">Methanoculleus nereidis</name>
    <dbReference type="NCBI Taxonomy" id="2735141"/>
    <lineage>
        <taxon>Archaea</taxon>
        <taxon>Methanobacteriati</taxon>
        <taxon>Methanobacteriota</taxon>
        <taxon>Stenosarchaea group</taxon>
        <taxon>Methanomicrobia</taxon>
        <taxon>Methanomicrobiales</taxon>
        <taxon>Methanomicrobiaceae</taxon>
        <taxon>Methanoculleus</taxon>
    </lineage>
</organism>
<proteinExistence type="predicted"/>
<gene>
    <name evidence="3" type="ORF">HL657_03200</name>
</gene>
<evidence type="ECO:0000256" key="1">
    <source>
        <dbReference type="SAM" id="MobiDB-lite"/>
    </source>
</evidence>
<dbReference type="EMBL" id="JABFFQ010000001">
    <property type="protein sequence ID" value="MDV4342194.1"/>
    <property type="molecule type" value="Genomic_DNA"/>
</dbReference>
<feature type="region of interest" description="Disordered" evidence="1">
    <location>
        <begin position="308"/>
        <end position="328"/>
    </location>
</feature>
<evidence type="ECO:0000313" key="4">
    <source>
        <dbReference type="Proteomes" id="UP001273768"/>
    </source>
</evidence>
<feature type="compositionally biased region" description="Low complexity" evidence="1">
    <location>
        <begin position="140"/>
        <end position="168"/>
    </location>
</feature>
<evidence type="ECO:0000256" key="2">
    <source>
        <dbReference type="SAM" id="Phobius"/>
    </source>
</evidence>
<protein>
    <recommendedName>
        <fullName evidence="5">PGF-pre-PGF domain-containing protein</fullName>
    </recommendedName>
</protein>
<keyword evidence="2" id="KW-0472">Membrane</keyword>
<keyword evidence="2" id="KW-1133">Transmembrane helix</keyword>
<keyword evidence="2" id="KW-0812">Transmembrane</keyword>
<comment type="caution">
    <text evidence="3">The sequence shown here is derived from an EMBL/GenBank/DDBJ whole genome shotgun (WGS) entry which is preliminary data.</text>
</comment>
<sequence>MGRTGTAVITLVLLSALVSWAWAIPALPCAFHGSVTIDGNPAPVGTTVAALIDGETRGEITTTEIGKYGNYAELGDKLVVEGDDDDGGRTIRFTVNGVYAGETATFKAGDGRRFDLSVSTGGSGPSSGGGGSSSAGGSGTTAQSTTPTTGQTPGAGELQTTSTGTVTRSVTVTTEDRICTLAVASGVVATGADGKPLREVMVETVNEGAVPPVPGGATYAFAGRAVKCGPAGAVFSPAVPLTFTLSEEEWSHLRAADLSVRWYDAAAGEWVGLPVEVDAATRTVTAKVSHFSVFALFTGETASSQAVETPLAEASAGETGAPAGGPGSDTIPGAALAGIPVLIVAVGAIYILQRRKKSR</sequence>
<keyword evidence="4" id="KW-1185">Reference proteome</keyword>